<dbReference type="Proteomes" id="UP000054058">
    <property type="component" value="Unassembled WGS sequence"/>
</dbReference>
<dbReference type="AlphaFoldDB" id="X7E2G1"/>
<sequence length="67" mass="7706">MNCPFCYTDNLCAFNEEQSCWCFTMAVPDGMLELVSSQQKDKVCICRSCIELYYKDPKAFFSVHSSV</sequence>
<proteinExistence type="predicted"/>
<dbReference type="Pfam" id="PF14375">
    <property type="entry name" value="Cys_rich_CWC"/>
    <property type="match status" value="1"/>
</dbReference>
<keyword evidence="2" id="KW-1185">Reference proteome</keyword>
<dbReference type="STRING" id="1122207.MUS1_15175"/>
<dbReference type="RefSeq" id="WP_036162316.1">
    <property type="nucleotide sequence ID" value="NZ_JAMB01000009.1"/>
</dbReference>
<organism evidence="1 2">
    <name type="scientific">Marinomonas ushuaiensis DSM 15871</name>
    <dbReference type="NCBI Taxonomy" id="1122207"/>
    <lineage>
        <taxon>Bacteria</taxon>
        <taxon>Pseudomonadati</taxon>
        <taxon>Pseudomonadota</taxon>
        <taxon>Gammaproteobacteria</taxon>
        <taxon>Oceanospirillales</taxon>
        <taxon>Oceanospirillaceae</taxon>
        <taxon>Marinomonas</taxon>
    </lineage>
</organism>
<reference evidence="1 2" key="1">
    <citation type="submission" date="2014-01" db="EMBL/GenBank/DDBJ databases">
        <title>Marinomonas ushuaiensis DSM 15871 Genome Sequencing.</title>
        <authorList>
            <person name="Lai Q."/>
            <person name="Shao Z.S."/>
        </authorList>
    </citation>
    <scope>NUCLEOTIDE SEQUENCE [LARGE SCALE GENOMIC DNA]</scope>
    <source>
        <strain evidence="1 2">DSM 15871</strain>
    </source>
</reference>
<name>X7E2G1_9GAMM</name>
<protein>
    <recommendedName>
        <fullName evidence="3">Cysteine-rich CWC family protein</fullName>
    </recommendedName>
</protein>
<dbReference type="EMBL" id="JAMB01000009">
    <property type="protein sequence ID" value="ETX10259.1"/>
    <property type="molecule type" value="Genomic_DNA"/>
</dbReference>
<accession>X7E2G1</accession>
<dbReference type="InterPro" id="IPR032720">
    <property type="entry name" value="Cys_rich_CWC"/>
</dbReference>
<comment type="caution">
    <text evidence="1">The sequence shown here is derived from an EMBL/GenBank/DDBJ whole genome shotgun (WGS) entry which is preliminary data.</text>
</comment>
<dbReference type="PATRIC" id="fig|1122207.3.peg.2184"/>
<gene>
    <name evidence="1" type="ORF">MUS1_15175</name>
</gene>
<evidence type="ECO:0008006" key="3">
    <source>
        <dbReference type="Google" id="ProtNLM"/>
    </source>
</evidence>
<evidence type="ECO:0000313" key="1">
    <source>
        <dbReference type="EMBL" id="ETX10259.1"/>
    </source>
</evidence>
<dbReference type="OrthoDB" id="5625686at2"/>
<evidence type="ECO:0000313" key="2">
    <source>
        <dbReference type="Proteomes" id="UP000054058"/>
    </source>
</evidence>